<feature type="domain" description="Secretin/TonB short N-terminal" evidence="9">
    <location>
        <begin position="50"/>
        <end position="102"/>
    </location>
</feature>
<dbReference type="RefSeq" id="WP_162144292.1">
    <property type="nucleotide sequence ID" value="NZ_OX458333.1"/>
</dbReference>
<proteinExistence type="inferred from homology"/>
<keyword evidence="6 8" id="KW-0472">Membrane</keyword>
<dbReference type="InterPro" id="IPR039426">
    <property type="entry name" value="TonB-dep_rcpt-like"/>
</dbReference>
<keyword evidence="8" id="KW-0812">Transmembrane</keyword>
<dbReference type="InterPro" id="IPR012910">
    <property type="entry name" value="Plug_dom"/>
</dbReference>
<evidence type="ECO:0000256" key="5">
    <source>
        <dbReference type="ARBA" id="ARBA00023065"/>
    </source>
</evidence>
<keyword evidence="3" id="KW-0732">Signal</keyword>
<comment type="subcellular location">
    <subcellularLocation>
        <location evidence="8">Cell outer membrane</location>
        <topology evidence="8">Multi-pass membrane protein</topology>
    </subcellularLocation>
</comment>
<reference evidence="10 11" key="1">
    <citation type="submission" date="2023-03" db="EMBL/GenBank/DDBJ databases">
        <authorList>
            <person name="Pearce D."/>
        </authorList>
    </citation>
    <scope>NUCLEOTIDE SEQUENCE [LARGE SCALE GENOMIC DNA]</scope>
    <source>
        <strain evidence="10">Msz</strain>
    </source>
</reference>
<dbReference type="Pfam" id="PF07715">
    <property type="entry name" value="Plug"/>
    <property type="match status" value="1"/>
</dbReference>
<evidence type="ECO:0000256" key="1">
    <source>
        <dbReference type="ARBA" id="ARBA00022448"/>
    </source>
</evidence>
<dbReference type="PANTHER" id="PTHR32552:SF68">
    <property type="entry name" value="FERRICHROME OUTER MEMBRANE TRANSPORTER_PHAGE RECEPTOR"/>
    <property type="match status" value="1"/>
</dbReference>
<organism evidence="10 11">
    <name type="scientific">Methylocaldum szegediense</name>
    <dbReference type="NCBI Taxonomy" id="73780"/>
    <lineage>
        <taxon>Bacteria</taxon>
        <taxon>Pseudomonadati</taxon>
        <taxon>Pseudomonadota</taxon>
        <taxon>Gammaproteobacteria</taxon>
        <taxon>Methylococcales</taxon>
        <taxon>Methylococcaceae</taxon>
        <taxon>Methylocaldum</taxon>
    </lineage>
</organism>
<dbReference type="InterPro" id="IPR037066">
    <property type="entry name" value="Plug_dom_sf"/>
</dbReference>
<keyword evidence="2" id="KW-0410">Iron transport</keyword>
<keyword evidence="7 8" id="KW-0998">Cell outer membrane</keyword>
<dbReference type="PANTHER" id="PTHR32552">
    <property type="entry name" value="FERRICHROME IRON RECEPTOR-RELATED"/>
    <property type="match status" value="1"/>
</dbReference>
<evidence type="ECO:0000256" key="3">
    <source>
        <dbReference type="ARBA" id="ARBA00022729"/>
    </source>
</evidence>
<dbReference type="EMBL" id="OX458333">
    <property type="protein sequence ID" value="CAI8820298.1"/>
    <property type="molecule type" value="Genomic_DNA"/>
</dbReference>
<evidence type="ECO:0000313" key="11">
    <source>
        <dbReference type="Proteomes" id="UP001162030"/>
    </source>
</evidence>
<comment type="similarity">
    <text evidence="8">Belongs to the TonB-dependent receptor family.</text>
</comment>
<dbReference type="SUPFAM" id="SSF56935">
    <property type="entry name" value="Porins"/>
    <property type="match status" value="1"/>
</dbReference>
<dbReference type="Proteomes" id="UP001162030">
    <property type="component" value="Chromosome"/>
</dbReference>
<accession>A0ABM9I156</accession>
<dbReference type="Gene3D" id="3.55.50.30">
    <property type="match status" value="1"/>
</dbReference>
<protein>
    <recommendedName>
        <fullName evidence="9">Secretin/TonB short N-terminal domain-containing protein</fullName>
    </recommendedName>
</protein>
<keyword evidence="8" id="KW-1134">Transmembrane beta strand</keyword>
<evidence type="ECO:0000256" key="7">
    <source>
        <dbReference type="ARBA" id="ARBA00023237"/>
    </source>
</evidence>
<name>A0ABM9I156_9GAMM</name>
<keyword evidence="4" id="KW-0408">Iron</keyword>
<keyword evidence="11" id="KW-1185">Reference proteome</keyword>
<gene>
    <name evidence="10" type="ORF">MSZNOR_1945</name>
</gene>
<dbReference type="InterPro" id="IPR011662">
    <property type="entry name" value="Secretin/TonB_short_N"/>
</dbReference>
<keyword evidence="5" id="KW-0406">Ion transport</keyword>
<evidence type="ECO:0000256" key="6">
    <source>
        <dbReference type="ARBA" id="ARBA00023136"/>
    </source>
</evidence>
<dbReference type="PROSITE" id="PS52016">
    <property type="entry name" value="TONB_DEPENDENT_REC_3"/>
    <property type="match status" value="1"/>
</dbReference>
<evidence type="ECO:0000256" key="2">
    <source>
        <dbReference type="ARBA" id="ARBA00022496"/>
    </source>
</evidence>
<evidence type="ECO:0000256" key="8">
    <source>
        <dbReference type="PROSITE-ProRule" id="PRU01360"/>
    </source>
</evidence>
<dbReference type="SMART" id="SM00965">
    <property type="entry name" value="STN"/>
    <property type="match status" value="1"/>
</dbReference>
<sequence length="244" mass="26476">MNHSRFLPFIAGTLTFSVSLSGMAETVRHFNQPAQPLGKALTEFADQTGTKLLFPAQLVEGLTAPALRGHYTDTEALQHLLAEAPLTYTKDGIGGTLTLVRAEKPVPAYDEETVQLSPITVNDEALTEEEELRTAYTVKRTLSATKTDTPIMDTPVSVQAVPRAVMDDQKTPELKEALENVSSVRPQPSLGVFNGFIIRGFHDFNQYRNGLRVGFTSYDTANLQSLEVLKGPAGVLSAASSRVA</sequence>
<keyword evidence="1 8" id="KW-0813">Transport</keyword>
<evidence type="ECO:0000259" key="9">
    <source>
        <dbReference type="SMART" id="SM00965"/>
    </source>
</evidence>
<evidence type="ECO:0000313" key="10">
    <source>
        <dbReference type="EMBL" id="CAI8820298.1"/>
    </source>
</evidence>
<dbReference type="Gene3D" id="2.170.130.10">
    <property type="entry name" value="TonB-dependent receptor, plug domain"/>
    <property type="match status" value="1"/>
</dbReference>
<evidence type="ECO:0000256" key="4">
    <source>
        <dbReference type="ARBA" id="ARBA00023004"/>
    </source>
</evidence>